<feature type="non-terminal residue" evidence="2">
    <location>
        <position position="75"/>
    </location>
</feature>
<feature type="region of interest" description="Disordered" evidence="1">
    <location>
        <begin position="1"/>
        <end position="31"/>
    </location>
</feature>
<organism evidence="2 3">
    <name type="scientific">Trichogramma brassicae</name>
    <dbReference type="NCBI Taxonomy" id="86971"/>
    <lineage>
        <taxon>Eukaryota</taxon>
        <taxon>Metazoa</taxon>
        <taxon>Ecdysozoa</taxon>
        <taxon>Arthropoda</taxon>
        <taxon>Hexapoda</taxon>
        <taxon>Insecta</taxon>
        <taxon>Pterygota</taxon>
        <taxon>Neoptera</taxon>
        <taxon>Endopterygota</taxon>
        <taxon>Hymenoptera</taxon>
        <taxon>Apocrita</taxon>
        <taxon>Proctotrupomorpha</taxon>
        <taxon>Chalcidoidea</taxon>
        <taxon>Trichogrammatidae</taxon>
        <taxon>Trichogramma</taxon>
    </lineage>
</organism>
<proteinExistence type="predicted"/>
<gene>
    <name evidence="2" type="ORF">TBRA_LOCUS12371</name>
</gene>
<sequence length="75" mass="8789">MDGERVVHAQRPPGHRLRDRGRRGLEQASTRRSYRWNAPYSRCGPFLCRRVRRVVSLPGPRRIWRRASCPSSPAH</sequence>
<dbReference type="EMBL" id="CADCXV010001042">
    <property type="protein sequence ID" value="CAB0040675.1"/>
    <property type="molecule type" value="Genomic_DNA"/>
</dbReference>
<evidence type="ECO:0000313" key="3">
    <source>
        <dbReference type="Proteomes" id="UP000479190"/>
    </source>
</evidence>
<evidence type="ECO:0000313" key="2">
    <source>
        <dbReference type="EMBL" id="CAB0040675.1"/>
    </source>
</evidence>
<evidence type="ECO:0000256" key="1">
    <source>
        <dbReference type="SAM" id="MobiDB-lite"/>
    </source>
</evidence>
<dbReference type="AlphaFoldDB" id="A0A6H5IQP9"/>
<protein>
    <submittedName>
        <fullName evidence="2">Uncharacterized protein</fullName>
    </submittedName>
</protein>
<accession>A0A6H5IQP9</accession>
<keyword evidence="3" id="KW-1185">Reference proteome</keyword>
<dbReference type="Proteomes" id="UP000479190">
    <property type="component" value="Unassembled WGS sequence"/>
</dbReference>
<reference evidence="2 3" key="1">
    <citation type="submission" date="2020-02" db="EMBL/GenBank/DDBJ databases">
        <authorList>
            <person name="Ferguson B K."/>
        </authorList>
    </citation>
    <scope>NUCLEOTIDE SEQUENCE [LARGE SCALE GENOMIC DNA]</scope>
</reference>
<name>A0A6H5IQP9_9HYME</name>